<protein>
    <submittedName>
        <fullName evidence="2">Predicted hydrolase of the metallo-beta-lactamase superfamily</fullName>
    </submittedName>
</protein>
<dbReference type="AlphaFoldDB" id="A0A1I4T006"/>
<accession>A0A1I4T006</accession>
<dbReference type="GO" id="GO:0016787">
    <property type="term" value="F:hydrolase activity"/>
    <property type="evidence" value="ECO:0007669"/>
    <property type="project" value="UniProtKB-KW"/>
</dbReference>
<feature type="compositionally biased region" description="Polar residues" evidence="1">
    <location>
        <begin position="79"/>
        <end position="88"/>
    </location>
</feature>
<dbReference type="Proteomes" id="UP000198519">
    <property type="component" value="Unassembled WGS sequence"/>
</dbReference>
<dbReference type="Pfam" id="PF11445">
    <property type="entry name" value="DUF2894"/>
    <property type="match status" value="1"/>
</dbReference>
<proteinExistence type="predicted"/>
<sequence length="208" mass="22933">MSDGLIQEQARRLDQLKAQGADGYDPVRFCYLTSLTQRLQGRPRVNQNVADRLTGAIDEFETRFTESQTRARKPKAEAQDSTPDQTGPTPLAALLHVLRAPDETASADEIPAGGSWQVPVPVGSLAVAPPRRELKALGELRALQARQTIEQLIEDAIARTPADAGPMNPHRLVTRALKQMRALSPEYARHFAGYVDTLLWLEYVGKKA</sequence>
<gene>
    <name evidence="2" type="ORF">SAMN04487963_3412</name>
</gene>
<keyword evidence="3" id="KW-1185">Reference proteome</keyword>
<evidence type="ECO:0000313" key="2">
    <source>
        <dbReference type="EMBL" id="SFM69999.1"/>
    </source>
</evidence>
<dbReference type="RefSeq" id="WP_175481956.1">
    <property type="nucleotide sequence ID" value="NZ_FOUE01000006.1"/>
</dbReference>
<dbReference type="EMBL" id="FOUE01000006">
    <property type="protein sequence ID" value="SFM69999.1"/>
    <property type="molecule type" value="Genomic_DNA"/>
</dbReference>
<reference evidence="3" key="1">
    <citation type="submission" date="2016-10" db="EMBL/GenBank/DDBJ databases">
        <authorList>
            <person name="Varghese N."/>
            <person name="Submissions S."/>
        </authorList>
    </citation>
    <scope>NUCLEOTIDE SEQUENCE [LARGE SCALE GENOMIC DNA]</scope>
    <source>
        <strain evidence="3">CGMCC 1.7061</strain>
    </source>
</reference>
<dbReference type="InterPro" id="IPR021549">
    <property type="entry name" value="DUF2894"/>
</dbReference>
<dbReference type="STRING" id="488535.SAMN04487963_3412"/>
<keyword evidence="2" id="KW-0378">Hydrolase</keyword>
<evidence type="ECO:0000256" key="1">
    <source>
        <dbReference type="SAM" id="MobiDB-lite"/>
    </source>
</evidence>
<organism evidence="2 3">
    <name type="scientific">Marinobacter zhejiangensis</name>
    <dbReference type="NCBI Taxonomy" id="488535"/>
    <lineage>
        <taxon>Bacteria</taxon>
        <taxon>Pseudomonadati</taxon>
        <taxon>Pseudomonadota</taxon>
        <taxon>Gammaproteobacteria</taxon>
        <taxon>Pseudomonadales</taxon>
        <taxon>Marinobacteraceae</taxon>
        <taxon>Marinobacter</taxon>
    </lineage>
</organism>
<name>A0A1I4T006_9GAMM</name>
<evidence type="ECO:0000313" key="3">
    <source>
        <dbReference type="Proteomes" id="UP000198519"/>
    </source>
</evidence>
<feature type="region of interest" description="Disordered" evidence="1">
    <location>
        <begin position="64"/>
        <end position="89"/>
    </location>
</feature>